<dbReference type="GO" id="GO:0044070">
    <property type="term" value="P:regulation of monoatomic anion transport"/>
    <property type="evidence" value="ECO:0007669"/>
    <property type="project" value="InterPro"/>
</dbReference>
<evidence type="ECO:0000256" key="7">
    <source>
        <dbReference type="ARBA" id="ARBA00022640"/>
    </source>
</evidence>
<dbReference type="PANTHER" id="PTHR35993:SF1">
    <property type="entry name" value="OUTER ENVELOPE PORE PROTEIN 21B, CHLOROPLASTIC"/>
    <property type="match status" value="1"/>
</dbReference>
<keyword evidence="11" id="KW-0626">Porin</keyword>
<keyword evidence="16" id="KW-1185">Reference proteome</keyword>
<evidence type="ECO:0000256" key="1">
    <source>
        <dbReference type="ARBA" id="ARBA00004396"/>
    </source>
</evidence>
<evidence type="ECO:0000256" key="13">
    <source>
        <dbReference type="ARBA" id="ARBA00024941"/>
    </source>
</evidence>
<dbReference type="GO" id="GO:0034426">
    <property type="term" value="C:etioplast membrane"/>
    <property type="evidence" value="ECO:0007669"/>
    <property type="project" value="UniProtKB-SubCell"/>
</dbReference>
<proteinExistence type="inferred from homology"/>
<comment type="subcellular location">
    <subcellularLocation>
        <location evidence="1">Plastid</location>
        <location evidence="1">Chloroplast outer membrane</location>
        <topology evidence="1">Multi-pass membrane protein</topology>
    </subcellularLocation>
    <subcellularLocation>
        <location evidence="2">Plastid</location>
        <location evidence="2">Etioplast membrane</location>
        <topology evidence="2">Multi-pass membrane protein</topology>
    </subcellularLocation>
</comment>
<accession>A0AAQ3TIN7</accession>
<evidence type="ECO:0000313" key="16">
    <source>
        <dbReference type="Proteomes" id="UP001341281"/>
    </source>
</evidence>
<comment type="function">
    <text evidence="13">Voltage-dependent rectifying anion channel that facilitates the translocation between chloroplast and cytoplasm of phosphorylated carbohydrates such as triosephosphate, 3-phosphoglycerate and inorganic phosphate (Pi) depending of ATP to triosephosphate ratio in the plastidial intermembrane space; in high triosephosphate/ATP conditions (e.g. photosynthesis), export of triosphosphate from chloroplast (outward rectifying channels), but in high ATP/triosephosphate conditions (e.g. dark phase), import of phosphosolutes (inward rectifying channels).</text>
</comment>
<dbReference type="GO" id="GO:0046930">
    <property type="term" value="C:pore complex"/>
    <property type="evidence" value="ECO:0007669"/>
    <property type="project" value="UniProtKB-KW"/>
</dbReference>
<evidence type="ECO:0000256" key="10">
    <source>
        <dbReference type="ARBA" id="ARBA00023065"/>
    </source>
</evidence>
<feature type="region of interest" description="Disordered" evidence="14">
    <location>
        <begin position="193"/>
        <end position="327"/>
    </location>
</feature>
<feature type="compositionally biased region" description="Acidic residues" evidence="14">
    <location>
        <begin position="254"/>
        <end position="269"/>
    </location>
</feature>
<evidence type="ECO:0000256" key="2">
    <source>
        <dbReference type="ARBA" id="ARBA00004441"/>
    </source>
</evidence>
<name>A0AAQ3TIN7_PASNO</name>
<dbReference type="GO" id="GO:0008308">
    <property type="term" value="F:voltage-gated monoatomic anion channel activity"/>
    <property type="evidence" value="ECO:0007669"/>
    <property type="project" value="InterPro"/>
</dbReference>
<keyword evidence="5" id="KW-1134">Transmembrane beta strand</keyword>
<evidence type="ECO:0000256" key="14">
    <source>
        <dbReference type="SAM" id="MobiDB-lite"/>
    </source>
</evidence>
<evidence type="ECO:0000256" key="11">
    <source>
        <dbReference type="ARBA" id="ARBA00023114"/>
    </source>
</evidence>
<evidence type="ECO:0000256" key="9">
    <source>
        <dbReference type="ARBA" id="ARBA00022805"/>
    </source>
</evidence>
<organism evidence="15 16">
    <name type="scientific">Paspalum notatum var. saurae</name>
    <dbReference type="NCBI Taxonomy" id="547442"/>
    <lineage>
        <taxon>Eukaryota</taxon>
        <taxon>Viridiplantae</taxon>
        <taxon>Streptophyta</taxon>
        <taxon>Embryophyta</taxon>
        <taxon>Tracheophyta</taxon>
        <taxon>Spermatophyta</taxon>
        <taxon>Magnoliopsida</taxon>
        <taxon>Liliopsida</taxon>
        <taxon>Poales</taxon>
        <taxon>Poaceae</taxon>
        <taxon>PACMAD clade</taxon>
        <taxon>Panicoideae</taxon>
        <taxon>Andropogonodae</taxon>
        <taxon>Paspaleae</taxon>
        <taxon>Paspalinae</taxon>
        <taxon>Paspalum</taxon>
    </lineage>
</organism>
<feature type="compositionally biased region" description="Pro residues" evidence="14">
    <location>
        <begin position="289"/>
        <end position="300"/>
    </location>
</feature>
<dbReference type="EMBL" id="CP144749">
    <property type="protein sequence ID" value="WVZ73010.1"/>
    <property type="molecule type" value="Genomic_DNA"/>
</dbReference>
<feature type="compositionally biased region" description="Basic and acidic residues" evidence="14">
    <location>
        <begin position="238"/>
        <end position="247"/>
    </location>
</feature>
<reference evidence="15 16" key="1">
    <citation type="submission" date="2024-02" db="EMBL/GenBank/DDBJ databases">
        <title>High-quality chromosome-scale genome assembly of Pensacola bahiagrass (Paspalum notatum Flugge var. saurae).</title>
        <authorList>
            <person name="Vega J.M."/>
            <person name="Podio M."/>
            <person name="Orjuela J."/>
            <person name="Siena L.A."/>
            <person name="Pessino S.C."/>
            <person name="Combes M.C."/>
            <person name="Mariac C."/>
            <person name="Albertini E."/>
            <person name="Pupilli F."/>
            <person name="Ortiz J.P.A."/>
            <person name="Leblanc O."/>
        </authorList>
    </citation>
    <scope>NUCLEOTIDE SEQUENCE [LARGE SCALE GENOMIC DNA]</scope>
    <source>
        <strain evidence="15">R1</strain>
        <tissue evidence="15">Leaf</tissue>
    </source>
</reference>
<feature type="compositionally biased region" description="Low complexity" evidence="14">
    <location>
        <begin position="303"/>
        <end position="314"/>
    </location>
</feature>
<keyword evidence="10" id="KW-0406">Ion transport</keyword>
<dbReference type="PANTHER" id="PTHR35993">
    <property type="entry name" value="OUTER ENVELOPE PORE PROTEIN 21B, CHLOROPLASTIC"/>
    <property type="match status" value="1"/>
</dbReference>
<keyword evidence="8" id="KW-0812">Transmembrane</keyword>
<evidence type="ECO:0000256" key="5">
    <source>
        <dbReference type="ARBA" id="ARBA00022452"/>
    </source>
</evidence>
<evidence type="ECO:0000313" key="15">
    <source>
        <dbReference type="EMBL" id="WVZ73010.1"/>
    </source>
</evidence>
<keyword evidence="4" id="KW-0813">Transport</keyword>
<keyword evidence="6" id="KW-0150">Chloroplast</keyword>
<evidence type="ECO:0000256" key="6">
    <source>
        <dbReference type="ARBA" id="ARBA00022528"/>
    </source>
</evidence>
<evidence type="ECO:0000256" key="8">
    <source>
        <dbReference type="ARBA" id="ARBA00022692"/>
    </source>
</evidence>
<dbReference type="GO" id="GO:0015288">
    <property type="term" value="F:porin activity"/>
    <property type="evidence" value="ECO:0007669"/>
    <property type="project" value="UniProtKB-KW"/>
</dbReference>
<dbReference type="Proteomes" id="UP001341281">
    <property type="component" value="Chromosome 05"/>
</dbReference>
<evidence type="ECO:0000256" key="3">
    <source>
        <dbReference type="ARBA" id="ARBA00009945"/>
    </source>
</evidence>
<protein>
    <submittedName>
        <fullName evidence="15">Uncharacterized protein</fullName>
    </submittedName>
</protein>
<feature type="non-terminal residue" evidence="15">
    <location>
        <position position="1"/>
    </location>
</feature>
<keyword evidence="9" id="KW-1002">Plastid outer membrane</keyword>
<sequence>PSLLPPPIVVSFRRPSPSQFSMDTSLRLRRGGGLRIHAKEKLPLGYNSLLQAHGEIDASTVGADAPTYLALFVRQFYPQLSANVGVGVQWHQGHRLTYNLRAKKALPFPSNGLLGLNLKGRLLADSEFNPTKRTGAVEFAWTILDFRKGQDVRLKLGYELYEKVPYLQLRENNWTLNAYMDGKWDSIHLHRSRRRAPGADVEEVDDDLERQPLGLRHPQRHEGERQAADDGVDGEEAGEPHAGEHEGQAVGDGDVGEPEGEGADGDAEAPDARGEDLGAQDVGYGSQPHPWPPRRAPPPGMGSATSVASDATSTGMVHSSRLRRADASMRRMATPMVGSRMMRMEVESALRPSRLESSTLTPACSRICGV</sequence>
<evidence type="ECO:0000256" key="12">
    <source>
        <dbReference type="ARBA" id="ARBA00023136"/>
    </source>
</evidence>
<keyword evidence="12" id="KW-0472">Membrane</keyword>
<comment type="similarity">
    <text evidence="3">Belongs to the plastid outer envelope porin OEP21 (TC 1.B.29) family.</text>
</comment>
<dbReference type="InterPro" id="IPR034575">
    <property type="entry name" value="OEP21"/>
</dbReference>
<dbReference type="AlphaFoldDB" id="A0AAQ3TIN7"/>
<dbReference type="GO" id="GO:0009707">
    <property type="term" value="C:chloroplast outer membrane"/>
    <property type="evidence" value="ECO:0007669"/>
    <property type="project" value="UniProtKB-SubCell"/>
</dbReference>
<gene>
    <name evidence="15" type="ORF">U9M48_021380</name>
</gene>
<keyword evidence="7" id="KW-0934">Plastid</keyword>
<evidence type="ECO:0000256" key="4">
    <source>
        <dbReference type="ARBA" id="ARBA00022448"/>
    </source>
</evidence>